<sequence length="33" mass="3955">MKALDNPLKINLKLSYCKKKKKKTSPNFYFYNS</sequence>
<organism evidence="1 2">
    <name type="scientific">Gallibacterium anatis 12656/12</name>
    <dbReference type="NCBI Taxonomy" id="1195244"/>
    <lineage>
        <taxon>Bacteria</taxon>
        <taxon>Pseudomonadati</taxon>
        <taxon>Pseudomonadota</taxon>
        <taxon>Gammaproteobacteria</taxon>
        <taxon>Pasteurellales</taxon>
        <taxon>Pasteurellaceae</taxon>
        <taxon>Gallibacterium</taxon>
    </lineage>
</organism>
<proteinExistence type="predicted"/>
<comment type="caution">
    <text evidence="1">The sequence shown here is derived from an EMBL/GenBank/DDBJ whole genome shotgun (WGS) entry which is preliminary data.</text>
</comment>
<evidence type="ECO:0000313" key="1">
    <source>
        <dbReference type="EMBL" id="ERF78851.1"/>
    </source>
</evidence>
<dbReference type="AlphaFoldDB" id="U1H338"/>
<name>U1H338_9PAST</name>
<dbReference type="Proteomes" id="UP000016529">
    <property type="component" value="Unassembled WGS sequence"/>
</dbReference>
<accession>U1H338</accession>
<gene>
    <name evidence="1" type="ORF">N561_04150</name>
</gene>
<reference evidence="1 2" key="1">
    <citation type="journal article" date="2013" name="Genome Announc.">
        <title>Draft Genome Sequence of Gallibacterium anatis bv. haemolytica 12656-12 Liver, an Isolate Obtained from the Liver of a Septicemic Chicken.</title>
        <authorList>
            <person name="Kudirkiene E."/>
            <person name="Christensen H."/>
            <person name="Bojesen A.M."/>
        </authorList>
    </citation>
    <scope>NUCLEOTIDE SEQUENCE [LARGE SCALE GENOMIC DNA]</scope>
    <source>
        <strain evidence="1">12656/12</strain>
    </source>
</reference>
<dbReference type="EMBL" id="AVOX01000013">
    <property type="protein sequence ID" value="ERF78851.1"/>
    <property type="molecule type" value="Genomic_DNA"/>
</dbReference>
<protein>
    <submittedName>
        <fullName evidence="1">Uncharacterized protein</fullName>
    </submittedName>
</protein>
<evidence type="ECO:0000313" key="2">
    <source>
        <dbReference type="Proteomes" id="UP000016529"/>
    </source>
</evidence>